<name>A0A099TUP8_9HELI</name>
<dbReference type="Proteomes" id="UP000255139">
    <property type="component" value="Unassembled WGS sequence"/>
</dbReference>
<accession>A0A099TUP8</accession>
<dbReference type="EMBL" id="UGJE01000002">
    <property type="protein sequence ID" value="STQ85528.1"/>
    <property type="molecule type" value="Genomic_DNA"/>
</dbReference>
<dbReference type="Proteomes" id="UP000029922">
    <property type="component" value="Unassembled WGS sequence"/>
</dbReference>
<keyword evidence="4" id="KW-1185">Reference proteome</keyword>
<evidence type="ECO:0000313" key="3">
    <source>
        <dbReference type="Proteomes" id="UP000029922"/>
    </source>
</evidence>
<dbReference type="OrthoDB" id="9916180at2"/>
<organism evidence="1 4">
    <name type="scientific">Helicobacter muridarum</name>
    <dbReference type="NCBI Taxonomy" id="216"/>
    <lineage>
        <taxon>Bacteria</taxon>
        <taxon>Pseudomonadati</taxon>
        <taxon>Campylobacterota</taxon>
        <taxon>Epsilonproteobacteria</taxon>
        <taxon>Campylobacterales</taxon>
        <taxon>Helicobacteraceae</taxon>
        <taxon>Helicobacter</taxon>
    </lineage>
</organism>
<evidence type="ECO:0000313" key="2">
    <source>
        <dbReference type="EMBL" id="TLD98586.1"/>
    </source>
</evidence>
<sequence>MVNIDIVIKALRILKYECGNFYEVRSYLDKALSRLPLNPTEKDIRRVIENLDDRFYAASKEDKQIVKEILTVCLIDLLIKK</sequence>
<reference evidence="2 3" key="1">
    <citation type="journal article" date="2014" name="Genome Announc.">
        <title>Draft genome sequences of eight enterohepatic helicobacter species isolated from both laboratory and wild rodents.</title>
        <authorList>
            <person name="Sheh A."/>
            <person name="Shen Z."/>
            <person name="Fox J.G."/>
        </authorList>
    </citation>
    <scope>NUCLEOTIDE SEQUENCE [LARGE SCALE GENOMIC DNA]</scope>
    <source>
        <strain evidence="2 3">ST1</strain>
    </source>
</reference>
<protein>
    <submittedName>
        <fullName evidence="1">Uncharacterized protein</fullName>
    </submittedName>
</protein>
<proteinExistence type="predicted"/>
<reference evidence="1 4" key="2">
    <citation type="submission" date="2018-06" db="EMBL/GenBank/DDBJ databases">
        <authorList>
            <consortium name="Pathogen Informatics"/>
            <person name="Doyle S."/>
        </authorList>
    </citation>
    <scope>NUCLEOTIDE SEQUENCE [LARGE SCALE GENOMIC DNA]</scope>
    <source>
        <strain evidence="1 4">NCTC12714</strain>
    </source>
</reference>
<evidence type="ECO:0000313" key="4">
    <source>
        <dbReference type="Proteomes" id="UP000255139"/>
    </source>
</evidence>
<dbReference type="AlphaFoldDB" id="A0A099TUP8"/>
<dbReference type="EMBL" id="JRPD02000027">
    <property type="protein sequence ID" value="TLD98586.1"/>
    <property type="molecule type" value="Genomic_DNA"/>
</dbReference>
<evidence type="ECO:0000313" key="1">
    <source>
        <dbReference type="EMBL" id="STQ85528.1"/>
    </source>
</evidence>
<dbReference type="RefSeq" id="WP_034559478.1">
    <property type="nucleotide sequence ID" value="NZ_FZML01000018.1"/>
</dbReference>
<gene>
    <name evidence="2" type="ORF">LS73_008650</name>
    <name evidence="1" type="ORF">NCTC12714_00313</name>
</gene>